<evidence type="ECO:0000313" key="3">
    <source>
        <dbReference type="Proteomes" id="UP000030762"/>
    </source>
</evidence>
<keyword evidence="3" id="KW-1185">Reference proteome</keyword>
<dbReference type="EMBL" id="JH767148">
    <property type="protein sequence ID" value="EQC36179.1"/>
    <property type="molecule type" value="Genomic_DNA"/>
</dbReference>
<evidence type="ECO:0000256" key="1">
    <source>
        <dbReference type="SAM" id="Coils"/>
    </source>
</evidence>
<dbReference type="GeneID" id="19947019"/>
<protein>
    <submittedName>
        <fullName evidence="2">Uncharacterized protein</fullName>
    </submittedName>
</protein>
<proteinExistence type="predicted"/>
<gene>
    <name evidence="2" type="ORF">SDRG_06292</name>
</gene>
<reference evidence="2 3" key="1">
    <citation type="submission" date="2012-04" db="EMBL/GenBank/DDBJ databases">
        <title>The Genome Sequence of Saprolegnia declina VS20.</title>
        <authorList>
            <consortium name="The Broad Institute Genome Sequencing Platform"/>
            <person name="Russ C."/>
            <person name="Nusbaum C."/>
            <person name="Tyler B."/>
            <person name="van West P."/>
            <person name="Dieguez-Uribeondo J."/>
            <person name="de Bruijn I."/>
            <person name="Tripathy S."/>
            <person name="Jiang R."/>
            <person name="Young S.K."/>
            <person name="Zeng Q."/>
            <person name="Gargeya S."/>
            <person name="Fitzgerald M."/>
            <person name="Haas B."/>
            <person name="Abouelleil A."/>
            <person name="Alvarado L."/>
            <person name="Arachchi H.M."/>
            <person name="Berlin A."/>
            <person name="Chapman S.B."/>
            <person name="Goldberg J."/>
            <person name="Griggs A."/>
            <person name="Gujja S."/>
            <person name="Hansen M."/>
            <person name="Howarth C."/>
            <person name="Imamovic A."/>
            <person name="Larimer J."/>
            <person name="McCowen C."/>
            <person name="Montmayeur A."/>
            <person name="Murphy C."/>
            <person name="Neiman D."/>
            <person name="Pearson M."/>
            <person name="Priest M."/>
            <person name="Roberts A."/>
            <person name="Saif S."/>
            <person name="Shea T."/>
            <person name="Sisk P."/>
            <person name="Sykes S."/>
            <person name="Wortman J."/>
            <person name="Nusbaum C."/>
            <person name="Birren B."/>
        </authorList>
    </citation>
    <scope>NUCLEOTIDE SEQUENCE [LARGE SCALE GENOMIC DNA]</scope>
    <source>
        <strain evidence="2 3">VS20</strain>
    </source>
</reference>
<dbReference type="RefSeq" id="XP_008610285.1">
    <property type="nucleotide sequence ID" value="XM_008612063.1"/>
</dbReference>
<dbReference type="OMA" id="KRECELD"/>
<dbReference type="AlphaFoldDB" id="T0QE53"/>
<dbReference type="OrthoDB" id="10424314at2759"/>
<dbReference type="VEuPathDB" id="FungiDB:SDRG_06292"/>
<sequence>MLSTLARTTRLRPLLGRCLSTKPPKTLMIAYATAQRFQLEDDASIVDVPTMLERKLGYVPVVHCIRDATGDTFQRPLAKDTVEIFFDCGNSDGDAPKETELNEIAVTISKLQQAVKDANARTDVANARTDVANARADIFKTLAANYKALVVVGEAQNKTLKADNFKFKRERELDELGEFVAKFRTFRKQKRQGGKPSKLKMRRTSNSDIDPSLAAVNDQRNARAHPVYSYASLRAIIDAITLDEFPDFPETKASCDAALEEFEREATTDQKHPWRFND</sequence>
<dbReference type="Proteomes" id="UP000030762">
    <property type="component" value="Unassembled WGS sequence"/>
</dbReference>
<dbReference type="InParanoid" id="T0QE53"/>
<evidence type="ECO:0000313" key="2">
    <source>
        <dbReference type="EMBL" id="EQC36179.1"/>
    </source>
</evidence>
<accession>T0QE53</accession>
<keyword evidence="1" id="KW-0175">Coiled coil</keyword>
<name>T0QE53_SAPDV</name>
<feature type="coiled-coil region" evidence="1">
    <location>
        <begin position="101"/>
        <end position="128"/>
    </location>
</feature>
<organism evidence="2 3">
    <name type="scientific">Saprolegnia diclina (strain VS20)</name>
    <dbReference type="NCBI Taxonomy" id="1156394"/>
    <lineage>
        <taxon>Eukaryota</taxon>
        <taxon>Sar</taxon>
        <taxon>Stramenopiles</taxon>
        <taxon>Oomycota</taxon>
        <taxon>Saprolegniomycetes</taxon>
        <taxon>Saprolegniales</taxon>
        <taxon>Saprolegniaceae</taxon>
        <taxon>Saprolegnia</taxon>
    </lineage>
</organism>